<dbReference type="PANTHER" id="PTHR30535">
    <property type="entry name" value="VITAMIN B12-BINDING PROTEIN"/>
    <property type="match status" value="1"/>
</dbReference>
<protein>
    <submittedName>
        <fullName evidence="2">ABC transporter substrate-binding protein</fullName>
    </submittedName>
</protein>
<dbReference type="RefSeq" id="WP_176788815.1">
    <property type="nucleotide sequence ID" value="NZ_JABXWR010000001.1"/>
</dbReference>
<dbReference type="InterPro" id="IPR002491">
    <property type="entry name" value="ABC_transptr_periplasmic_BD"/>
</dbReference>
<sequence>MKATFAVVLCLLLAVPSVAAIPCDADGNDRLSEGEMVGAIFSYLDVTYRNGTGTAPSPADLQDASFIYHHWGGAPGECTDAAGRTLVFERPIRAVAVMSPQTLETIRAIGYPMRYVRGAEHSILMDRQFFPDLVGCRAVGSLDDPDAAALASLFPDVVFAPVGPEGDAVADAASALGIPVLRFSCASPASVRDEALAIGSLLGCQDGAEDLCRFLDEQDEAVRSCLDGLSADQVQAVYVESFPAYIACGSGTPAGDLVLLGGGSPVPAGSGTFGVDDGVVIAAAPAVVIKLVGEDPSRFGGFGDRLPLRFIEVRNAIGNRPGWSALPAEREERVYLIHASLVEGPRYVVGLHYSARWLHPDRCAGLDPAAVHEEYLSRFCGLSGVSGTFVYPGDA</sequence>
<proteinExistence type="predicted"/>
<evidence type="ECO:0000313" key="3">
    <source>
        <dbReference type="Proteomes" id="UP000570823"/>
    </source>
</evidence>
<evidence type="ECO:0000313" key="2">
    <source>
        <dbReference type="EMBL" id="NVO67195.1"/>
    </source>
</evidence>
<dbReference type="OrthoDB" id="24039at2157"/>
<keyword evidence="3" id="KW-1185">Reference proteome</keyword>
<dbReference type="Pfam" id="PF01497">
    <property type="entry name" value="Peripla_BP_2"/>
    <property type="match status" value="1"/>
</dbReference>
<feature type="domain" description="Fe/B12 periplasmic-binding" evidence="1">
    <location>
        <begin position="94"/>
        <end position="366"/>
    </location>
</feature>
<dbReference type="SUPFAM" id="SSF53807">
    <property type="entry name" value="Helical backbone' metal receptor"/>
    <property type="match status" value="1"/>
</dbReference>
<dbReference type="PANTHER" id="PTHR30535:SF34">
    <property type="entry name" value="MOLYBDATE-BINDING PROTEIN MOLA"/>
    <property type="match status" value="1"/>
</dbReference>
<gene>
    <name evidence="2" type="ORF">HWN36_07715</name>
</gene>
<dbReference type="Proteomes" id="UP000570823">
    <property type="component" value="Unassembled WGS sequence"/>
</dbReference>
<dbReference type="PROSITE" id="PS50983">
    <property type="entry name" value="FE_B12_PBP"/>
    <property type="match status" value="1"/>
</dbReference>
<dbReference type="AlphaFoldDB" id="A0A7K4HPI8"/>
<evidence type="ECO:0000259" key="1">
    <source>
        <dbReference type="PROSITE" id="PS50983"/>
    </source>
</evidence>
<reference evidence="2 3" key="1">
    <citation type="submission" date="2020-06" db="EMBL/GenBank/DDBJ databases">
        <title>Methanofollis fontis sp. nov., a methanogen isolated from marine sediments near a cold seep at Four-Way Closure Ridge offshore southwestern Taiwan.</title>
        <authorList>
            <person name="Chen S.-C."/>
            <person name="Teng N.-H."/>
            <person name="Lin Y.-S."/>
            <person name="Lai M.-C."/>
            <person name="Chen H.-H."/>
            <person name="Wang C.-C."/>
        </authorList>
    </citation>
    <scope>NUCLEOTIDE SEQUENCE [LARGE SCALE GENOMIC DNA]</scope>
    <source>
        <strain evidence="2 3">DSM 2702</strain>
    </source>
</reference>
<dbReference type="Gene3D" id="3.40.50.1980">
    <property type="entry name" value="Nitrogenase molybdenum iron protein domain"/>
    <property type="match status" value="2"/>
</dbReference>
<dbReference type="InterPro" id="IPR050902">
    <property type="entry name" value="ABC_Transporter_SBP"/>
</dbReference>
<dbReference type="PROSITE" id="PS00018">
    <property type="entry name" value="EF_HAND_1"/>
    <property type="match status" value="1"/>
</dbReference>
<organism evidence="2 3">
    <name type="scientific">Methanofollis tationis</name>
    <dbReference type="NCBI Taxonomy" id="81417"/>
    <lineage>
        <taxon>Archaea</taxon>
        <taxon>Methanobacteriati</taxon>
        <taxon>Methanobacteriota</taxon>
        <taxon>Stenosarchaea group</taxon>
        <taxon>Methanomicrobia</taxon>
        <taxon>Methanomicrobiales</taxon>
        <taxon>Methanomicrobiaceae</taxon>
        <taxon>Methanofollis</taxon>
    </lineage>
</organism>
<dbReference type="EMBL" id="JABXWR010000001">
    <property type="protein sequence ID" value="NVO67195.1"/>
    <property type="molecule type" value="Genomic_DNA"/>
</dbReference>
<accession>A0A7K4HPI8</accession>
<dbReference type="InterPro" id="IPR018247">
    <property type="entry name" value="EF_Hand_1_Ca_BS"/>
</dbReference>
<name>A0A7K4HPI8_9EURY</name>
<comment type="caution">
    <text evidence="2">The sequence shown here is derived from an EMBL/GenBank/DDBJ whole genome shotgun (WGS) entry which is preliminary data.</text>
</comment>